<gene>
    <name evidence="3" type="ORF">GCM10007362_10400</name>
</gene>
<dbReference type="RefSeq" id="WP_037289310.1">
    <property type="nucleotide sequence ID" value="NZ_BMDD01000001.1"/>
</dbReference>
<name>A0ABQ1ZR48_9BACL</name>
<evidence type="ECO:0000256" key="2">
    <source>
        <dbReference type="SAM" id="Phobius"/>
    </source>
</evidence>
<evidence type="ECO:0000313" key="4">
    <source>
        <dbReference type="Proteomes" id="UP000605427"/>
    </source>
</evidence>
<sequence>MMHRIFQVGYAIFFVIALLMLLVLPWPNGTAMYPFMILVICAWGFWYSGKKHKFRSAPPAPTPSVKRNPHNKGGSAAPKSNQNRKKKR</sequence>
<comment type="caution">
    <text evidence="3">The sequence shown here is derived from an EMBL/GenBank/DDBJ whole genome shotgun (WGS) entry which is preliminary data.</text>
</comment>
<protein>
    <submittedName>
        <fullName evidence="3">Uncharacterized protein</fullName>
    </submittedName>
</protein>
<feature type="transmembrane region" description="Helical" evidence="2">
    <location>
        <begin position="7"/>
        <end position="26"/>
    </location>
</feature>
<accession>A0ABQ1ZR48</accession>
<proteinExistence type="predicted"/>
<dbReference type="EMBL" id="BMDD01000001">
    <property type="protein sequence ID" value="GGH72356.1"/>
    <property type="molecule type" value="Genomic_DNA"/>
</dbReference>
<feature type="transmembrane region" description="Helical" evidence="2">
    <location>
        <begin position="32"/>
        <end position="49"/>
    </location>
</feature>
<evidence type="ECO:0000313" key="3">
    <source>
        <dbReference type="EMBL" id="GGH72356.1"/>
    </source>
</evidence>
<dbReference type="Proteomes" id="UP000605427">
    <property type="component" value="Unassembled WGS sequence"/>
</dbReference>
<feature type="region of interest" description="Disordered" evidence="1">
    <location>
        <begin position="53"/>
        <end position="88"/>
    </location>
</feature>
<keyword evidence="2" id="KW-0472">Membrane</keyword>
<keyword evidence="2" id="KW-1133">Transmembrane helix</keyword>
<evidence type="ECO:0000256" key="1">
    <source>
        <dbReference type="SAM" id="MobiDB-lite"/>
    </source>
</evidence>
<keyword evidence="4" id="KW-1185">Reference proteome</keyword>
<organism evidence="3 4">
    <name type="scientific">Saccharibacillus endophyticus</name>
    <dbReference type="NCBI Taxonomy" id="2060666"/>
    <lineage>
        <taxon>Bacteria</taxon>
        <taxon>Bacillati</taxon>
        <taxon>Bacillota</taxon>
        <taxon>Bacilli</taxon>
        <taxon>Bacillales</taxon>
        <taxon>Paenibacillaceae</taxon>
        <taxon>Saccharibacillus</taxon>
    </lineage>
</organism>
<reference evidence="4" key="1">
    <citation type="journal article" date="2019" name="Int. J. Syst. Evol. Microbiol.">
        <title>The Global Catalogue of Microorganisms (GCM) 10K type strain sequencing project: providing services to taxonomists for standard genome sequencing and annotation.</title>
        <authorList>
            <consortium name="The Broad Institute Genomics Platform"/>
            <consortium name="The Broad Institute Genome Sequencing Center for Infectious Disease"/>
            <person name="Wu L."/>
            <person name="Ma J."/>
        </authorList>
    </citation>
    <scope>NUCLEOTIDE SEQUENCE [LARGE SCALE GENOMIC DNA]</scope>
    <source>
        <strain evidence="4">CCM 8702</strain>
    </source>
</reference>
<keyword evidence="2" id="KW-0812">Transmembrane</keyword>